<protein>
    <submittedName>
        <fullName evidence="7">CRP-like cAMP-binding protein</fullName>
    </submittedName>
    <submittedName>
        <fullName evidence="6">Cyclic nucleotide-binding protein</fullName>
    </submittedName>
</protein>
<organism evidence="7 8">
    <name type="scientific">Modestobacter marinus</name>
    <dbReference type="NCBI Taxonomy" id="477641"/>
    <lineage>
        <taxon>Bacteria</taxon>
        <taxon>Bacillati</taxon>
        <taxon>Actinomycetota</taxon>
        <taxon>Actinomycetes</taxon>
        <taxon>Geodermatophilales</taxon>
        <taxon>Geodermatophilaceae</taxon>
        <taxon>Modestobacter</taxon>
    </lineage>
</organism>
<dbReference type="GO" id="GO:0005829">
    <property type="term" value="C:cytosol"/>
    <property type="evidence" value="ECO:0007669"/>
    <property type="project" value="TreeGrafter"/>
</dbReference>
<keyword evidence="2" id="KW-0238">DNA-binding</keyword>
<reference evidence="6" key="4">
    <citation type="submission" date="2024-05" db="EMBL/GenBank/DDBJ databases">
        <authorList>
            <person name="Sun Q."/>
            <person name="Zhou Y."/>
        </authorList>
    </citation>
    <scope>NUCLEOTIDE SEQUENCE</scope>
    <source>
        <strain evidence="6">CGMCC 4.5581</strain>
    </source>
</reference>
<dbReference type="InterPro" id="IPR000595">
    <property type="entry name" value="cNMP-bd_dom"/>
</dbReference>
<evidence type="ECO:0000256" key="1">
    <source>
        <dbReference type="ARBA" id="ARBA00023015"/>
    </source>
</evidence>
<dbReference type="InterPro" id="IPR036388">
    <property type="entry name" value="WH-like_DNA-bd_sf"/>
</dbReference>
<evidence type="ECO:0000259" key="5">
    <source>
        <dbReference type="PROSITE" id="PS51063"/>
    </source>
</evidence>
<dbReference type="GO" id="GO:0003677">
    <property type="term" value="F:DNA binding"/>
    <property type="evidence" value="ECO:0007669"/>
    <property type="project" value="UniProtKB-KW"/>
</dbReference>
<evidence type="ECO:0000313" key="8">
    <source>
        <dbReference type="Proteomes" id="UP000552836"/>
    </source>
</evidence>
<dbReference type="InterPro" id="IPR036390">
    <property type="entry name" value="WH_DNA-bd_sf"/>
</dbReference>
<dbReference type="Proteomes" id="UP000648663">
    <property type="component" value="Unassembled WGS sequence"/>
</dbReference>
<evidence type="ECO:0000313" key="9">
    <source>
        <dbReference type="Proteomes" id="UP000648663"/>
    </source>
</evidence>
<dbReference type="EMBL" id="BMMI01000002">
    <property type="protein sequence ID" value="GGL56961.1"/>
    <property type="molecule type" value="Genomic_DNA"/>
</dbReference>
<dbReference type="SUPFAM" id="SSF51206">
    <property type="entry name" value="cAMP-binding domain-like"/>
    <property type="match status" value="1"/>
</dbReference>
<dbReference type="InterPro" id="IPR018490">
    <property type="entry name" value="cNMP-bd_dom_sf"/>
</dbReference>
<dbReference type="Proteomes" id="UP000552836">
    <property type="component" value="Unassembled WGS sequence"/>
</dbReference>
<dbReference type="RefSeq" id="WP_166755627.1">
    <property type="nucleotide sequence ID" value="NZ_BAABJU010000023.1"/>
</dbReference>
<dbReference type="SMART" id="SM00419">
    <property type="entry name" value="HTH_CRP"/>
    <property type="match status" value="1"/>
</dbReference>
<dbReference type="SUPFAM" id="SSF46785">
    <property type="entry name" value="Winged helix' DNA-binding domain"/>
    <property type="match status" value="1"/>
</dbReference>
<feature type="domain" description="Cyclic nucleotide-binding" evidence="4">
    <location>
        <begin position="24"/>
        <end position="144"/>
    </location>
</feature>
<dbReference type="InterPro" id="IPR050397">
    <property type="entry name" value="Env_Response_Regulators"/>
</dbReference>
<dbReference type="AlphaFoldDB" id="A0A846LLB9"/>
<accession>A0A846LLB9</accession>
<keyword evidence="1" id="KW-0805">Transcription regulation</keyword>
<evidence type="ECO:0000256" key="3">
    <source>
        <dbReference type="ARBA" id="ARBA00023163"/>
    </source>
</evidence>
<evidence type="ECO:0000259" key="4">
    <source>
        <dbReference type="PROSITE" id="PS50042"/>
    </source>
</evidence>
<dbReference type="SMART" id="SM00100">
    <property type="entry name" value="cNMP"/>
    <property type="match status" value="1"/>
</dbReference>
<dbReference type="Pfam" id="PF00027">
    <property type="entry name" value="cNMP_binding"/>
    <property type="match status" value="1"/>
</dbReference>
<name>A0A846LLB9_9ACTN</name>
<dbReference type="InterPro" id="IPR014710">
    <property type="entry name" value="RmlC-like_jellyroll"/>
</dbReference>
<dbReference type="InterPro" id="IPR012318">
    <property type="entry name" value="HTH_CRP"/>
</dbReference>
<keyword evidence="3" id="KW-0804">Transcription</keyword>
<dbReference type="GO" id="GO:0003700">
    <property type="term" value="F:DNA-binding transcription factor activity"/>
    <property type="evidence" value="ECO:0007669"/>
    <property type="project" value="TreeGrafter"/>
</dbReference>
<dbReference type="CDD" id="cd00038">
    <property type="entry name" value="CAP_ED"/>
    <property type="match status" value="1"/>
</dbReference>
<reference evidence="9" key="2">
    <citation type="journal article" date="2019" name="Int. J. Syst. Evol. Microbiol.">
        <title>The Global Catalogue of Microorganisms (GCM) 10K type strain sequencing project: providing services to taxonomists for standard genome sequencing and annotation.</title>
        <authorList>
            <consortium name="The Broad Institute Genomics Platform"/>
            <consortium name="The Broad Institute Genome Sequencing Center for Infectious Disease"/>
            <person name="Wu L."/>
            <person name="Ma J."/>
        </authorList>
    </citation>
    <scope>NUCLEOTIDE SEQUENCE [LARGE SCALE GENOMIC DNA]</scope>
    <source>
        <strain evidence="9">CGMCC 4.5581</strain>
    </source>
</reference>
<gene>
    <name evidence="7" type="ORF">FB380_002852</name>
    <name evidence="6" type="ORF">GCM10011589_11250</name>
</gene>
<reference evidence="6" key="1">
    <citation type="journal article" date="2014" name="Int. J. Syst. Evol. Microbiol.">
        <title>Complete genome of a new Firmicutes species belonging to the dominant human colonic microbiota ('Ruminococcus bicirculans') reveals two chromosomes and a selective capacity to utilize plant glucans.</title>
        <authorList>
            <consortium name="NISC Comparative Sequencing Program"/>
            <person name="Wegmann U."/>
            <person name="Louis P."/>
            <person name="Goesmann A."/>
            <person name="Henrissat B."/>
            <person name="Duncan S.H."/>
            <person name="Flint H.J."/>
        </authorList>
    </citation>
    <scope>NUCLEOTIDE SEQUENCE</scope>
    <source>
        <strain evidence="6">CGMCC 4.5581</strain>
    </source>
</reference>
<sequence>MTAGAADRARVPSAPVFCLSETEVLRDLSEQEMADLAAAAPMRTVPAGTLLWSPHESQPVLFIVKAGSVCIYRLSREGRRLTLAVLGQGALFGEMELVGQRMGDGFAEALEPSVLCLMSEHDVRSLLLADGRIAGRVICGLGRRLAEVEQRLADAVLKPVPQRIAAVLCHLVESAPETGLLSSRGAEIRLTHEQLADLVGTTRVTTTKLLGDLRDAGVVRLRRGAVVVLDRHRLRMAADQGGW</sequence>
<dbReference type="PANTHER" id="PTHR24567:SF74">
    <property type="entry name" value="HTH-TYPE TRANSCRIPTIONAL REGULATOR ARCR"/>
    <property type="match status" value="1"/>
</dbReference>
<reference evidence="7 8" key="3">
    <citation type="submission" date="2020-02" db="EMBL/GenBank/DDBJ databases">
        <title>Sequencing the genomes of 1000 actinobacteria strains.</title>
        <authorList>
            <person name="Klenk H.-P."/>
        </authorList>
    </citation>
    <scope>NUCLEOTIDE SEQUENCE [LARGE SCALE GENOMIC DNA]</scope>
    <source>
        <strain evidence="7 8">DSM 45201</strain>
    </source>
</reference>
<evidence type="ECO:0000256" key="2">
    <source>
        <dbReference type="ARBA" id="ARBA00023125"/>
    </source>
</evidence>
<comment type="caution">
    <text evidence="7">The sequence shown here is derived from an EMBL/GenBank/DDBJ whole genome shotgun (WGS) entry which is preliminary data.</text>
</comment>
<dbReference type="EMBL" id="JAAMPA010000001">
    <property type="protein sequence ID" value="NIH68406.1"/>
    <property type="molecule type" value="Genomic_DNA"/>
</dbReference>
<feature type="domain" description="HTH crp-type" evidence="5">
    <location>
        <begin position="158"/>
        <end position="232"/>
    </location>
</feature>
<dbReference type="Pfam" id="PF13545">
    <property type="entry name" value="HTH_Crp_2"/>
    <property type="match status" value="1"/>
</dbReference>
<evidence type="ECO:0000313" key="6">
    <source>
        <dbReference type="EMBL" id="GGL56961.1"/>
    </source>
</evidence>
<evidence type="ECO:0000313" key="7">
    <source>
        <dbReference type="EMBL" id="NIH68406.1"/>
    </source>
</evidence>
<dbReference type="Gene3D" id="1.10.10.10">
    <property type="entry name" value="Winged helix-like DNA-binding domain superfamily/Winged helix DNA-binding domain"/>
    <property type="match status" value="1"/>
</dbReference>
<dbReference type="PROSITE" id="PS51063">
    <property type="entry name" value="HTH_CRP_2"/>
    <property type="match status" value="1"/>
</dbReference>
<dbReference type="Gene3D" id="2.60.120.10">
    <property type="entry name" value="Jelly Rolls"/>
    <property type="match status" value="1"/>
</dbReference>
<dbReference type="PROSITE" id="PS50042">
    <property type="entry name" value="CNMP_BINDING_3"/>
    <property type="match status" value="1"/>
</dbReference>
<proteinExistence type="predicted"/>
<dbReference type="PANTHER" id="PTHR24567">
    <property type="entry name" value="CRP FAMILY TRANSCRIPTIONAL REGULATORY PROTEIN"/>
    <property type="match status" value="1"/>
</dbReference>
<keyword evidence="9" id="KW-1185">Reference proteome</keyword>